<evidence type="ECO:0000256" key="5">
    <source>
        <dbReference type="ARBA" id="ARBA00022833"/>
    </source>
</evidence>
<evidence type="ECO:0000256" key="4">
    <source>
        <dbReference type="ARBA" id="ARBA00022771"/>
    </source>
</evidence>
<proteinExistence type="predicted"/>
<evidence type="ECO:0000256" key="1">
    <source>
        <dbReference type="ARBA" id="ARBA00004123"/>
    </source>
</evidence>
<dbReference type="PANTHER" id="PTHR23226">
    <property type="entry name" value="ZINC FINGER AND SCAN DOMAIN-CONTAINING"/>
    <property type="match status" value="1"/>
</dbReference>
<protein>
    <submittedName>
        <fullName evidence="11">Oocyte zinc finger protein XlCOF26-like</fullName>
    </submittedName>
</protein>
<dbReference type="GO" id="GO:0005634">
    <property type="term" value="C:nucleus"/>
    <property type="evidence" value="ECO:0007669"/>
    <property type="project" value="UniProtKB-SubCell"/>
</dbReference>
<evidence type="ECO:0000256" key="8">
    <source>
        <dbReference type="PROSITE-ProRule" id="PRU00042"/>
    </source>
</evidence>
<evidence type="ECO:0000259" key="9">
    <source>
        <dbReference type="PROSITE" id="PS50157"/>
    </source>
</evidence>
<dbReference type="Gene3D" id="3.30.160.60">
    <property type="entry name" value="Classic Zinc Finger"/>
    <property type="match status" value="2"/>
</dbReference>
<dbReference type="RefSeq" id="XP_030045201.1">
    <property type="nucleotide sequence ID" value="XM_030189341.1"/>
</dbReference>
<dbReference type="SUPFAM" id="SSF57667">
    <property type="entry name" value="beta-beta-alpha zinc fingers"/>
    <property type="match status" value="1"/>
</dbReference>
<dbReference type="OrthoDB" id="9674314at2759"/>
<dbReference type="AlphaFoldDB" id="A0A6P7WVM9"/>
<evidence type="ECO:0000313" key="10">
    <source>
        <dbReference type="Proteomes" id="UP000515156"/>
    </source>
</evidence>
<sequence>MKSFSHEDAFTDYNKVQNGEKSITSSTPEKVFCRKANFLKDQKNKRLYTCADGGTNACWKTNLTMHKRINTGVKPFNCTECNSFSQMPVLMTHQRIHIGVKPFKCSTCNKASVRRHTSDNTR</sequence>
<dbReference type="InParanoid" id="A0A6P7WVM9"/>
<keyword evidence="2" id="KW-0479">Metal-binding</keyword>
<evidence type="ECO:0000256" key="2">
    <source>
        <dbReference type="ARBA" id="ARBA00022723"/>
    </source>
</evidence>
<dbReference type="FunFam" id="3.30.160.60:FF:002343">
    <property type="entry name" value="Zinc finger protein 33A"/>
    <property type="match status" value="1"/>
</dbReference>
<keyword evidence="4 8" id="KW-0863">Zinc-finger</keyword>
<organism evidence="10 11">
    <name type="scientific">Microcaecilia unicolor</name>
    <dbReference type="NCBI Taxonomy" id="1415580"/>
    <lineage>
        <taxon>Eukaryota</taxon>
        <taxon>Metazoa</taxon>
        <taxon>Chordata</taxon>
        <taxon>Craniata</taxon>
        <taxon>Vertebrata</taxon>
        <taxon>Euteleostomi</taxon>
        <taxon>Amphibia</taxon>
        <taxon>Gymnophiona</taxon>
        <taxon>Siphonopidae</taxon>
        <taxon>Microcaecilia</taxon>
    </lineage>
</organism>
<evidence type="ECO:0000256" key="7">
    <source>
        <dbReference type="ARBA" id="ARBA00023242"/>
    </source>
</evidence>
<gene>
    <name evidence="11" type="primary">LOC115459527</name>
</gene>
<keyword evidence="3" id="KW-0677">Repeat</keyword>
<keyword evidence="10" id="KW-1185">Reference proteome</keyword>
<dbReference type="GO" id="GO:0000981">
    <property type="term" value="F:DNA-binding transcription factor activity, RNA polymerase II-specific"/>
    <property type="evidence" value="ECO:0007669"/>
    <property type="project" value="TreeGrafter"/>
</dbReference>
<reference evidence="11" key="1">
    <citation type="submission" date="2025-08" db="UniProtKB">
        <authorList>
            <consortium name="RefSeq"/>
        </authorList>
    </citation>
    <scope>IDENTIFICATION</scope>
</reference>
<feature type="domain" description="C2H2-type" evidence="9">
    <location>
        <begin position="76"/>
        <end position="102"/>
    </location>
</feature>
<dbReference type="Proteomes" id="UP000515156">
    <property type="component" value="Unplaced"/>
</dbReference>
<keyword evidence="5" id="KW-0862">Zinc</keyword>
<dbReference type="GO" id="GO:0008270">
    <property type="term" value="F:zinc ion binding"/>
    <property type="evidence" value="ECO:0007669"/>
    <property type="project" value="UniProtKB-KW"/>
</dbReference>
<dbReference type="GeneID" id="115459527"/>
<comment type="subcellular location">
    <subcellularLocation>
        <location evidence="1">Nucleus</location>
    </subcellularLocation>
</comment>
<dbReference type="PANTHER" id="PTHR23226:SF416">
    <property type="entry name" value="FI01424P"/>
    <property type="match status" value="1"/>
</dbReference>
<accession>A0A6P7WVM9</accession>
<dbReference type="KEGG" id="muo:115459527"/>
<evidence type="ECO:0000256" key="3">
    <source>
        <dbReference type="ARBA" id="ARBA00022737"/>
    </source>
</evidence>
<name>A0A6P7WVM9_9AMPH</name>
<dbReference type="InterPro" id="IPR036236">
    <property type="entry name" value="Znf_C2H2_sf"/>
</dbReference>
<keyword evidence="7" id="KW-0539">Nucleus</keyword>
<dbReference type="GO" id="GO:0000978">
    <property type="term" value="F:RNA polymerase II cis-regulatory region sequence-specific DNA binding"/>
    <property type="evidence" value="ECO:0007669"/>
    <property type="project" value="TreeGrafter"/>
</dbReference>
<evidence type="ECO:0000313" key="11">
    <source>
        <dbReference type="RefSeq" id="XP_030045201.1"/>
    </source>
</evidence>
<evidence type="ECO:0000256" key="6">
    <source>
        <dbReference type="ARBA" id="ARBA00023125"/>
    </source>
</evidence>
<dbReference type="PROSITE" id="PS50157">
    <property type="entry name" value="ZINC_FINGER_C2H2_2"/>
    <property type="match status" value="1"/>
</dbReference>
<dbReference type="InterPro" id="IPR013087">
    <property type="entry name" value="Znf_C2H2_type"/>
</dbReference>
<keyword evidence="6" id="KW-0238">DNA-binding</keyword>